<dbReference type="InterPro" id="IPR045608">
    <property type="entry name" value="Trypco2"/>
</dbReference>
<feature type="domain" description="Trypsin-co-occurring" evidence="1">
    <location>
        <begin position="4"/>
        <end position="81"/>
    </location>
</feature>
<protein>
    <recommendedName>
        <fullName evidence="1">Trypsin-co-occurring domain-containing protein</fullName>
    </recommendedName>
</protein>
<proteinExistence type="predicted"/>
<dbReference type="Proteomes" id="UP001165135">
    <property type="component" value="Unassembled WGS sequence"/>
</dbReference>
<organism evidence="2 3">
    <name type="scientific">Actinoallomurus iriomotensis</name>
    <dbReference type="NCBI Taxonomy" id="478107"/>
    <lineage>
        <taxon>Bacteria</taxon>
        <taxon>Bacillati</taxon>
        <taxon>Actinomycetota</taxon>
        <taxon>Actinomycetes</taxon>
        <taxon>Streptosporangiales</taxon>
        <taxon>Thermomonosporaceae</taxon>
        <taxon>Actinoallomurus</taxon>
    </lineage>
</organism>
<evidence type="ECO:0000259" key="1">
    <source>
        <dbReference type="Pfam" id="PF19631"/>
    </source>
</evidence>
<gene>
    <name evidence="2" type="ORF">Airi01_033270</name>
</gene>
<dbReference type="AlphaFoldDB" id="A0A9W6RHW6"/>
<evidence type="ECO:0000313" key="3">
    <source>
        <dbReference type="Proteomes" id="UP001165135"/>
    </source>
</evidence>
<dbReference type="Pfam" id="PF19631">
    <property type="entry name" value="Trypco2"/>
    <property type="match status" value="1"/>
</dbReference>
<comment type="caution">
    <text evidence="2">The sequence shown here is derived from an EMBL/GenBank/DDBJ whole genome shotgun (WGS) entry which is preliminary data.</text>
</comment>
<name>A0A9W6RHW6_9ACTN</name>
<dbReference type="EMBL" id="BSTJ01000003">
    <property type="protein sequence ID" value="GLY75060.1"/>
    <property type="molecule type" value="Genomic_DNA"/>
</dbReference>
<sequence length="103" mass="11254">MNVIELADVVKDLRDELYRAIDGGEDEPLQFEVGSIELELSVSVEQTDGVHGKVRFWVVDLGADLSDKNISTQRLKLTLTPTLQTGDGRITPRVSGAAEDGED</sequence>
<evidence type="ECO:0000313" key="2">
    <source>
        <dbReference type="EMBL" id="GLY75060.1"/>
    </source>
</evidence>
<accession>A0A9W6RHW6</accession>
<reference evidence="2" key="1">
    <citation type="submission" date="2023-03" db="EMBL/GenBank/DDBJ databases">
        <title>Actinoallomurus iriomotensis NBRC 103681.</title>
        <authorList>
            <person name="Ichikawa N."/>
            <person name="Sato H."/>
            <person name="Tonouchi N."/>
        </authorList>
    </citation>
    <scope>NUCLEOTIDE SEQUENCE</scope>
    <source>
        <strain evidence="2">NBRC 103681</strain>
    </source>
</reference>